<dbReference type="Pfam" id="PF00106">
    <property type="entry name" value="adh_short"/>
    <property type="match status" value="1"/>
</dbReference>
<organism evidence="4 5">
    <name type="scientific">Cladophialophora immunda</name>
    <dbReference type="NCBI Taxonomy" id="569365"/>
    <lineage>
        <taxon>Eukaryota</taxon>
        <taxon>Fungi</taxon>
        <taxon>Dikarya</taxon>
        <taxon>Ascomycota</taxon>
        <taxon>Pezizomycotina</taxon>
        <taxon>Eurotiomycetes</taxon>
        <taxon>Chaetothyriomycetidae</taxon>
        <taxon>Chaetothyriales</taxon>
        <taxon>Herpotrichiellaceae</taxon>
        <taxon>Cladophialophora</taxon>
    </lineage>
</organism>
<sequence>MTFSTKVEHFEPYGRLSPAKLASEFASTNVLISGGGYGIGASIARAFAEAHAASIVLAGRTESKLRATAEEIKTVYPGTMVEYRTVDITSEDSVKAMFSSLDRPVDVLINNAGYLANPENFVSADLKEWWRSFEVNVLGTAFVLQQFLQARAKQSATSQAVVVNINTLGAYSFLVPFLSAYGASKAAMWRMMELITVDIQATTVLPGGARIISVHPGFVKTAMADKSGLDSFFTPTNPQLAAEFVVWAASEEASFLANRLAWANWDLDELVARKQEIVEKDMLRSALS</sequence>
<dbReference type="Proteomes" id="UP000054466">
    <property type="component" value="Unassembled WGS sequence"/>
</dbReference>
<dbReference type="PANTHER" id="PTHR42901">
    <property type="entry name" value="ALCOHOL DEHYDROGENASE"/>
    <property type="match status" value="1"/>
</dbReference>
<dbReference type="CDD" id="cd05233">
    <property type="entry name" value="SDR_c"/>
    <property type="match status" value="1"/>
</dbReference>
<dbReference type="GeneID" id="27340845"/>
<dbReference type="RefSeq" id="XP_016255125.1">
    <property type="nucleotide sequence ID" value="XM_016388197.1"/>
</dbReference>
<reference evidence="4 5" key="1">
    <citation type="submission" date="2015-01" db="EMBL/GenBank/DDBJ databases">
        <title>The Genome Sequence of Cladophialophora immunda CBS83496.</title>
        <authorList>
            <consortium name="The Broad Institute Genomics Platform"/>
            <person name="Cuomo C."/>
            <person name="de Hoog S."/>
            <person name="Gorbushina A."/>
            <person name="Stielow B."/>
            <person name="Teixiera M."/>
            <person name="Abouelleil A."/>
            <person name="Chapman S.B."/>
            <person name="Priest M."/>
            <person name="Young S.K."/>
            <person name="Wortman J."/>
            <person name="Nusbaum C."/>
            <person name="Birren B."/>
        </authorList>
    </citation>
    <scope>NUCLEOTIDE SEQUENCE [LARGE SCALE GENOMIC DNA]</scope>
    <source>
        <strain evidence="4 5">CBS 83496</strain>
    </source>
</reference>
<dbReference type="OrthoDB" id="1933717at2759"/>
<dbReference type="PANTHER" id="PTHR42901:SF1">
    <property type="entry name" value="ALCOHOL DEHYDROGENASE"/>
    <property type="match status" value="1"/>
</dbReference>
<dbReference type="AlphaFoldDB" id="A0A0D2DGL6"/>
<name>A0A0D2DGL6_9EURO</name>
<dbReference type="InterPro" id="IPR036291">
    <property type="entry name" value="NAD(P)-bd_dom_sf"/>
</dbReference>
<proteinExistence type="inferred from homology"/>
<comment type="similarity">
    <text evidence="1 3">Belongs to the short-chain dehydrogenases/reductases (SDR) family.</text>
</comment>
<evidence type="ECO:0000313" key="5">
    <source>
        <dbReference type="Proteomes" id="UP000054466"/>
    </source>
</evidence>
<dbReference type="Gene3D" id="3.40.50.720">
    <property type="entry name" value="NAD(P)-binding Rossmann-like Domain"/>
    <property type="match status" value="1"/>
</dbReference>
<dbReference type="GO" id="GO:0016491">
    <property type="term" value="F:oxidoreductase activity"/>
    <property type="evidence" value="ECO:0007669"/>
    <property type="project" value="UniProtKB-KW"/>
</dbReference>
<evidence type="ECO:0000256" key="2">
    <source>
        <dbReference type="ARBA" id="ARBA00023002"/>
    </source>
</evidence>
<dbReference type="VEuPathDB" id="FungiDB:PV07_01651"/>
<evidence type="ECO:0000256" key="3">
    <source>
        <dbReference type="RuleBase" id="RU000363"/>
    </source>
</evidence>
<accession>A0A0D2DGL6</accession>
<dbReference type="InterPro" id="IPR002347">
    <property type="entry name" value="SDR_fam"/>
</dbReference>
<keyword evidence="5" id="KW-1185">Reference proteome</keyword>
<dbReference type="SUPFAM" id="SSF51735">
    <property type="entry name" value="NAD(P)-binding Rossmann-fold domains"/>
    <property type="match status" value="1"/>
</dbReference>
<keyword evidence="2" id="KW-0560">Oxidoreductase</keyword>
<gene>
    <name evidence="4" type="ORF">PV07_01651</name>
</gene>
<dbReference type="EMBL" id="KN847040">
    <property type="protein sequence ID" value="KIW34909.1"/>
    <property type="molecule type" value="Genomic_DNA"/>
</dbReference>
<dbReference type="HOGENOM" id="CLU_010194_8_2_1"/>
<protein>
    <submittedName>
        <fullName evidence="4">Uncharacterized protein</fullName>
    </submittedName>
</protein>
<dbReference type="STRING" id="569365.A0A0D2DGL6"/>
<evidence type="ECO:0000313" key="4">
    <source>
        <dbReference type="EMBL" id="KIW34909.1"/>
    </source>
</evidence>
<evidence type="ECO:0000256" key="1">
    <source>
        <dbReference type="ARBA" id="ARBA00006484"/>
    </source>
</evidence>
<dbReference type="PRINTS" id="PR00080">
    <property type="entry name" value="SDRFAMILY"/>
</dbReference>
<dbReference type="PRINTS" id="PR00081">
    <property type="entry name" value="GDHRDH"/>
</dbReference>